<proteinExistence type="predicted"/>
<evidence type="ECO:0000313" key="2">
    <source>
        <dbReference type="EMBL" id="GMR47343.1"/>
    </source>
</evidence>
<dbReference type="InterPro" id="IPR027417">
    <property type="entry name" value="P-loop_NTPase"/>
</dbReference>
<keyword evidence="3" id="KW-1185">Reference proteome</keyword>
<protein>
    <submittedName>
        <fullName evidence="2">Uncharacterized protein</fullName>
    </submittedName>
</protein>
<dbReference type="Proteomes" id="UP001328107">
    <property type="component" value="Unassembled WGS sequence"/>
</dbReference>
<evidence type="ECO:0000313" key="3">
    <source>
        <dbReference type="Proteomes" id="UP001328107"/>
    </source>
</evidence>
<dbReference type="PANTHER" id="PTHR19860:SF42">
    <property type="entry name" value="RING-TYPE DOMAIN-CONTAINING PROTEIN"/>
    <property type="match status" value="1"/>
</dbReference>
<organism evidence="2 3">
    <name type="scientific">Pristionchus mayeri</name>
    <dbReference type="NCBI Taxonomy" id="1317129"/>
    <lineage>
        <taxon>Eukaryota</taxon>
        <taxon>Metazoa</taxon>
        <taxon>Ecdysozoa</taxon>
        <taxon>Nematoda</taxon>
        <taxon>Chromadorea</taxon>
        <taxon>Rhabditida</taxon>
        <taxon>Rhabditina</taxon>
        <taxon>Diplogasteromorpha</taxon>
        <taxon>Diplogasteroidea</taxon>
        <taxon>Neodiplogasteridae</taxon>
        <taxon>Pristionchus</taxon>
    </lineage>
</organism>
<dbReference type="SUPFAM" id="SSF52540">
    <property type="entry name" value="P-loop containing nucleoside triphosphate hydrolases"/>
    <property type="match status" value="1"/>
</dbReference>
<comment type="caution">
    <text evidence="2">The sequence shown here is derived from an EMBL/GenBank/DDBJ whole genome shotgun (WGS) entry which is preliminary data.</text>
</comment>
<gene>
    <name evidence="2" type="ORF">PMAYCL1PPCAC_17538</name>
</gene>
<keyword evidence="1" id="KW-0677">Repeat</keyword>
<evidence type="ECO:0000256" key="1">
    <source>
        <dbReference type="ARBA" id="ARBA00022737"/>
    </source>
</evidence>
<dbReference type="AlphaFoldDB" id="A0AAN5CMU5"/>
<dbReference type="EMBL" id="BTRK01000004">
    <property type="protein sequence ID" value="GMR47343.1"/>
    <property type="molecule type" value="Genomic_DNA"/>
</dbReference>
<sequence>MGCGRSREEVFQAENCDRMWRAMNTDRTIGSEKIRHESWAVLRLIVVSTYRDFTNERRIIHDTVNSELVEMAKKRKIIIIIEDFNSEHRHGAAEDPETLYSTAHLMDESKERKRVFYLHLLGECCGHIVGDEFVDSDFLHRYSIERGISINEATAIMLENFHENALFLRRDPSFLQQIPFHEVKFIEDEVKRSRANSFADQVQKIAKDQCLKYSVKAEGVNNRHHKHVHFTQTDEFKSAVKKYLMTRMENCFEFVGDFDLRDPSEELVHDYYANRHCPAELLPEIEKVKALTDSSEIVVVLGDGGSGKTSVLYGLTHYKCAHVSCSSFKTKDEMATRIQIECGRAHLSSSSEYRHSLQSYSGQKILVLVDDADELTREELLSLLVPSPHLSWVIAVRKNVSKWIHKKFLSVEVHQMPSLDPLDAKVIVSQFLDFHTALSEGMAVPEKYSRDAEEIFPPAKDENEEEVFWSTAKCGVVASLVRNGASLKRMATLSKHAVTSLLETELLVMETEGRGHLLIGALCFLTLCPLGMREIELRNLLGTETRVLPTSIKRRNNSLNFEYCTDSYGGKSMVSALRWRFILSRLSHLLVIIDPISSHIQIPSYARKTVAKRYFTSTTTVEHFQKRIGKLVGGGHSFVSDRSILRDICGTKMEESYLTRPKSAAMRISAFENDAFSERN</sequence>
<dbReference type="InterPro" id="IPR051191">
    <property type="entry name" value="DCAF12"/>
</dbReference>
<reference evidence="3" key="1">
    <citation type="submission" date="2022-10" db="EMBL/GenBank/DDBJ databases">
        <title>Genome assembly of Pristionchus species.</title>
        <authorList>
            <person name="Yoshida K."/>
            <person name="Sommer R.J."/>
        </authorList>
    </citation>
    <scope>NUCLEOTIDE SEQUENCE [LARGE SCALE GENOMIC DNA]</scope>
    <source>
        <strain evidence="3">RS5460</strain>
    </source>
</reference>
<accession>A0AAN5CMU5</accession>
<dbReference type="GO" id="GO:0080008">
    <property type="term" value="C:Cul4-RING E3 ubiquitin ligase complex"/>
    <property type="evidence" value="ECO:0007669"/>
    <property type="project" value="TreeGrafter"/>
</dbReference>
<dbReference type="PANTHER" id="PTHR19860">
    <property type="entry name" value="DDB1- AND CUL4-ASSOCIATED FACTOR 12-RELATED"/>
    <property type="match status" value="1"/>
</dbReference>
<name>A0AAN5CMU5_9BILA</name>